<dbReference type="RefSeq" id="WP_011746238.1">
    <property type="nucleotide sequence ID" value="NC_008639.1"/>
</dbReference>
<dbReference type="PROSITE" id="PS01079">
    <property type="entry name" value="MOCF_BIOSYNTHESIS_2"/>
    <property type="match status" value="1"/>
</dbReference>
<evidence type="ECO:0000259" key="7">
    <source>
        <dbReference type="SMART" id="SM00852"/>
    </source>
</evidence>
<dbReference type="InterPro" id="IPR005111">
    <property type="entry name" value="MoeA_C_domain_IV"/>
</dbReference>
<comment type="pathway">
    <text evidence="2 6">Cofactor biosynthesis; molybdopterin biosynthesis.</text>
</comment>
<comment type="catalytic activity">
    <reaction evidence="5">
        <text>adenylyl-molybdopterin + molybdate = Mo-molybdopterin + AMP + H(+)</text>
        <dbReference type="Rhea" id="RHEA:35047"/>
        <dbReference type="ChEBI" id="CHEBI:15378"/>
        <dbReference type="ChEBI" id="CHEBI:36264"/>
        <dbReference type="ChEBI" id="CHEBI:62727"/>
        <dbReference type="ChEBI" id="CHEBI:71302"/>
        <dbReference type="ChEBI" id="CHEBI:456215"/>
        <dbReference type="EC" id="2.10.1.1"/>
    </reaction>
</comment>
<dbReference type="InterPro" id="IPR001453">
    <property type="entry name" value="MoaB/Mog_dom"/>
</dbReference>
<dbReference type="SUPFAM" id="SSF53218">
    <property type="entry name" value="Molybdenum cofactor biosynthesis proteins"/>
    <property type="match status" value="1"/>
</dbReference>
<keyword evidence="6" id="KW-0500">Molybdenum</keyword>
<dbReference type="GO" id="GO:0005829">
    <property type="term" value="C:cytosol"/>
    <property type="evidence" value="ECO:0007669"/>
    <property type="project" value="TreeGrafter"/>
</dbReference>
<evidence type="ECO:0000256" key="4">
    <source>
        <dbReference type="ARBA" id="ARBA00023150"/>
    </source>
</evidence>
<dbReference type="EMBL" id="CP000492">
    <property type="protein sequence ID" value="ABL66456.1"/>
    <property type="molecule type" value="Genomic_DNA"/>
</dbReference>
<dbReference type="Pfam" id="PF03454">
    <property type="entry name" value="MoeA_C"/>
    <property type="match status" value="1"/>
</dbReference>
<dbReference type="InterPro" id="IPR008284">
    <property type="entry name" value="MoCF_biosynth_CS"/>
</dbReference>
<dbReference type="GO" id="GO:0006777">
    <property type="term" value="P:Mo-molybdopterin cofactor biosynthetic process"/>
    <property type="evidence" value="ECO:0007669"/>
    <property type="project" value="UniProtKB-UniRule"/>
</dbReference>
<dbReference type="PANTHER" id="PTHR10192">
    <property type="entry name" value="MOLYBDOPTERIN BIOSYNTHESIS PROTEIN"/>
    <property type="match status" value="1"/>
</dbReference>
<dbReference type="SMART" id="SM00852">
    <property type="entry name" value="MoCF_biosynth"/>
    <property type="match status" value="1"/>
</dbReference>
<dbReference type="CDD" id="cd00887">
    <property type="entry name" value="MoeA"/>
    <property type="match status" value="1"/>
</dbReference>
<dbReference type="InterPro" id="IPR036688">
    <property type="entry name" value="MoeA_C_domain_IV_sf"/>
</dbReference>
<reference evidence="8 9" key="1">
    <citation type="submission" date="2006-12" db="EMBL/GenBank/DDBJ databases">
        <title>Complete sequence of Chlorobium phaeobacteroides DSM 266.</title>
        <authorList>
            <consortium name="US DOE Joint Genome Institute"/>
            <person name="Copeland A."/>
            <person name="Lucas S."/>
            <person name="Lapidus A."/>
            <person name="Barry K."/>
            <person name="Detter J.C."/>
            <person name="Glavina del Rio T."/>
            <person name="Hammon N."/>
            <person name="Israni S."/>
            <person name="Pitluck S."/>
            <person name="Goltsman E."/>
            <person name="Schmutz J."/>
            <person name="Larimer F."/>
            <person name="Land M."/>
            <person name="Hauser L."/>
            <person name="Mikhailova N."/>
            <person name="Li T."/>
            <person name="Overmann J."/>
            <person name="Bryant D.A."/>
            <person name="Richardson P."/>
        </authorList>
    </citation>
    <scope>NUCLEOTIDE SEQUENCE [LARGE SCALE GENOMIC DNA]</scope>
    <source>
        <strain evidence="8 9">DSM 266</strain>
    </source>
</reference>
<evidence type="ECO:0000256" key="6">
    <source>
        <dbReference type="RuleBase" id="RU365090"/>
    </source>
</evidence>
<keyword evidence="9" id="KW-1185">Reference proteome</keyword>
<dbReference type="SUPFAM" id="SSF63867">
    <property type="entry name" value="MoeA C-terminal domain-like"/>
    <property type="match status" value="1"/>
</dbReference>
<dbReference type="eggNOG" id="COG0303">
    <property type="taxonomic scope" value="Bacteria"/>
</dbReference>
<dbReference type="KEGG" id="cph:Cpha266_2468"/>
<dbReference type="EC" id="2.10.1.1" evidence="6"/>
<evidence type="ECO:0000256" key="2">
    <source>
        <dbReference type="ARBA" id="ARBA00005046"/>
    </source>
</evidence>
<dbReference type="UniPathway" id="UPA00344"/>
<organism evidence="8 9">
    <name type="scientific">Chlorobium phaeobacteroides (strain DSM 266 / SMG 266 / 2430)</name>
    <dbReference type="NCBI Taxonomy" id="290317"/>
    <lineage>
        <taxon>Bacteria</taxon>
        <taxon>Pseudomonadati</taxon>
        <taxon>Chlorobiota</taxon>
        <taxon>Chlorobiia</taxon>
        <taxon>Chlorobiales</taxon>
        <taxon>Chlorobiaceae</taxon>
        <taxon>Chlorobium/Pelodictyon group</taxon>
        <taxon>Chlorobium</taxon>
    </lineage>
</organism>
<dbReference type="HOGENOM" id="CLU_010186_7_0_10"/>
<protein>
    <recommendedName>
        <fullName evidence="6">Molybdopterin molybdenumtransferase</fullName>
        <ecNumber evidence="6">2.10.1.1</ecNumber>
    </recommendedName>
</protein>
<dbReference type="AlphaFoldDB" id="A1BJ79"/>
<name>A1BJ79_CHLPD</name>
<evidence type="ECO:0000256" key="5">
    <source>
        <dbReference type="ARBA" id="ARBA00047317"/>
    </source>
</evidence>
<dbReference type="Pfam" id="PF03453">
    <property type="entry name" value="MoeA_N"/>
    <property type="match status" value="1"/>
</dbReference>
<dbReference type="GO" id="GO:0046872">
    <property type="term" value="F:metal ion binding"/>
    <property type="evidence" value="ECO:0007669"/>
    <property type="project" value="UniProtKB-UniRule"/>
</dbReference>
<keyword evidence="6" id="KW-0479">Metal-binding</keyword>
<accession>A1BJ79</accession>
<dbReference type="OrthoDB" id="9804758at2"/>
<dbReference type="InterPro" id="IPR036135">
    <property type="entry name" value="MoeA_linker/N_sf"/>
</dbReference>
<proteinExistence type="inferred from homology"/>
<dbReference type="Pfam" id="PF00994">
    <property type="entry name" value="MoCF_biosynth"/>
    <property type="match status" value="1"/>
</dbReference>
<evidence type="ECO:0000313" key="9">
    <source>
        <dbReference type="Proteomes" id="UP000008701"/>
    </source>
</evidence>
<dbReference type="Gene3D" id="2.40.340.10">
    <property type="entry name" value="MoeA, C-terminal, domain IV"/>
    <property type="match status" value="1"/>
</dbReference>
<dbReference type="Gene3D" id="2.170.190.11">
    <property type="entry name" value="Molybdopterin biosynthesis moea protein, domain 3"/>
    <property type="match status" value="1"/>
</dbReference>
<keyword evidence="6" id="KW-0808">Transferase</keyword>
<dbReference type="NCBIfam" id="NF045515">
    <property type="entry name" value="Glp_gephyrin"/>
    <property type="match status" value="1"/>
</dbReference>
<dbReference type="InterPro" id="IPR005110">
    <property type="entry name" value="MoeA_linker/N"/>
</dbReference>
<dbReference type="STRING" id="290317.Cpha266_2468"/>
<gene>
    <name evidence="8" type="ordered locus">Cpha266_2468</name>
</gene>
<evidence type="ECO:0000256" key="3">
    <source>
        <dbReference type="ARBA" id="ARBA00010763"/>
    </source>
</evidence>
<dbReference type="Gene3D" id="3.90.105.10">
    <property type="entry name" value="Molybdopterin biosynthesis moea protein, domain 2"/>
    <property type="match status" value="1"/>
</dbReference>
<comment type="function">
    <text evidence="1 6">Catalyzes the insertion of molybdate into adenylated molybdopterin with the concomitant release of AMP.</text>
</comment>
<dbReference type="InterPro" id="IPR036425">
    <property type="entry name" value="MoaB/Mog-like_dom_sf"/>
</dbReference>
<dbReference type="PANTHER" id="PTHR10192:SF5">
    <property type="entry name" value="GEPHYRIN"/>
    <property type="match status" value="1"/>
</dbReference>
<feature type="domain" description="MoaB/Mog" evidence="7">
    <location>
        <begin position="181"/>
        <end position="320"/>
    </location>
</feature>
<evidence type="ECO:0000256" key="1">
    <source>
        <dbReference type="ARBA" id="ARBA00002901"/>
    </source>
</evidence>
<keyword evidence="6" id="KW-0460">Magnesium</keyword>
<dbReference type="GO" id="GO:0061599">
    <property type="term" value="F:molybdopterin molybdotransferase activity"/>
    <property type="evidence" value="ECO:0007669"/>
    <property type="project" value="UniProtKB-UniRule"/>
</dbReference>
<comment type="cofactor">
    <cofactor evidence="6">
        <name>Mg(2+)</name>
        <dbReference type="ChEBI" id="CHEBI:18420"/>
    </cofactor>
</comment>
<comment type="similarity">
    <text evidence="3 6">Belongs to the MoeA family.</text>
</comment>
<dbReference type="NCBIfam" id="TIGR00177">
    <property type="entry name" value="molyb_syn"/>
    <property type="match status" value="1"/>
</dbReference>
<dbReference type="InterPro" id="IPR038987">
    <property type="entry name" value="MoeA-like"/>
</dbReference>
<dbReference type="SUPFAM" id="SSF63882">
    <property type="entry name" value="MoeA N-terminal region -like"/>
    <property type="match status" value="1"/>
</dbReference>
<keyword evidence="4 6" id="KW-0501">Molybdenum cofactor biosynthesis</keyword>
<sequence length="415" mass="44620">MMITVQEAFRIVTESVLPIVAEKLSLPYLQGRMLAEDVAAPFPLPRFTNAAMDGFALRMDDISGLSDGSPSRLTITQEIAAGALSSFPVFSGCCAQIMTGAPMPEGADTVVPFEDTSGFDGESVLVYKAPKPKANVRYRGEEVCEGELLLRKGTLVTPAEIAVLASFGFASALVSGLPKVAILTVGDELRMPGDHAENAAIYNCNQFMLEAACRASGVGITVIGHAPDERNAMREALRDAMAGCDLLLTAGGISTGRYDFMQELLEEHGVERKFWTVAQKPGKPLYFGITPDKRPVFALPGNPVSAMACFIKYVVPALSRLQGKELSGSIRAELVKSFVPDRKRHRFLFGKVWQENDRLLCCAASKVESHMITALCGANCLLESDPSGDSIPVGTTLNCTMLPWATFSSLERAGL</sequence>
<dbReference type="Gene3D" id="3.40.980.10">
    <property type="entry name" value="MoaB/Mog-like domain"/>
    <property type="match status" value="1"/>
</dbReference>
<dbReference type="Proteomes" id="UP000008701">
    <property type="component" value="Chromosome"/>
</dbReference>
<evidence type="ECO:0000313" key="8">
    <source>
        <dbReference type="EMBL" id="ABL66456.1"/>
    </source>
</evidence>